<comment type="catalytic activity">
    <reaction evidence="8">
        <text>an aromatic L-alpha-amino acid + 2-oxoglutarate = an aromatic oxo-acid + L-glutamate</text>
        <dbReference type="Rhea" id="RHEA:17533"/>
        <dbReference type="ChEBI" id="CHEBI:16810"/>
        <dbReference type="ChEBI" id="CHEBI:29985"/>
        <dbReference type="ChEBI" id="CHEBI:73309"/>
        <dbReference type="ChEBI" id="CHEBI:84824"/>
        <dbReference type="EC" id="2.6.1.57"/>
    </reaction>
</comment>
<dbReference type="CDD" id="cd00609">
    <property type="entry name" value="AAT_like"/>
    <property type="match status" value="1"/>
</dbReference>
<protein>
    <recommendedName>
        <fullName evidence="9">aromatic-amino-acid transaminase</fullName>
        <ecNumber evidence="9">2.6.1.57</ecNumber>
    </recommendedName>
</protein>
<dbReference type="GO" id="GO:0019878">
    <property type="term" value="P:lysine biosynthetic process via aminoadipic acid"/>
    <property type="evidence" value="ECO:0007669"/>
    <property type="project" value="TreeGrafter"/>
</dbReference>
<evidence type="ECO:0000256" key="9">
    <source>
        <dbReference type="ARBA" id="ARBA00067014"/>
    </source>
</evidence>
<comment type="similarity">
    <text evidence="3">Belongs to the class-I pyridoxal-phosphate-dependent aminotransferase family.</text>
</comment>
<feature type="domain" description="Aminotransferase class I/classII large" evidence="10">
    <location>
        <begin position="175"/>
        <end position="514"/>
    </location>
</feature>
<evidence type="ECO:0000313" key="12">
    <source>
        <dbReference type="Proteomes" id="UP000184304"/>
    </source>
</evidence>
<evidence type="ECO:0000259" key="10">
    <source>
        <dbReference type="Pfam" id="PF00155"/>
    </source>
</evidence>
<reference evidence="12" key="1">
    <citation type="journal article" date="2017" name="Genome Biol.">
        <title>Comparative genomics reveals high biological diversity and specific adaptations in the industrially and medically important fungal genus Aspergillus.</title>
        <authorList>
            <person name="de Vries R.P."/>
            <person name="Riley R."/>
            <person name="Wiebenga A."/>
            <person name="Aguilar-Osorio G."/>
            <person name="Amillis S."/>
            <person name="Uchima C.A."/>
            <person name="Anderluh G."/>
            <person name="Asadollahi M."/>
            <person name="Askin M."/>
            <person name="Barry K."/>
            <person name="Battaglia E."/>
            <person name="Bayram O."/>
            <person name="Benocci T."/>
            <person name="Braus-Stromeyer S.A."/>
            <person name="Caldana C."/>
            <person name="Canovas D."/>
            <person name="Cerqueira G.C."/>
            <person name="Chen F."/>
            <person name="Chen W."/>
            <person name="Choi C."/>
            <person name="Clum A."/>
            <person name="Dos Santos R.A."/>
            <person name="Damasio A.R."/>
            <person name="Diallinas G."/>
            <person name="Emri T."/>
            <person name="Fekete E."/>
            <person name="Flipphi M."/>
            <person name="Freyberg S."/>
            <person name="Gallo A."/>
            <person name="Gournas C."/>
            <person name="Habgood R."/>
            <person name="Hainaut M."/>
            <person name="Harispe M.L."/>
            <person name="Henrissat B."/>
            <person name="Hilden K.S."/>
            <person name="Hope R."/>
            <person name="Hossain A."/>
            <person name="Karabika E."/>
            <person name="Karaffa L."/>
            <person name="Karanyi Z."/>
            <person name="Krasevec N."/>
            <person name="Kuo A."/>
            <person name="Kusch H."/>
            <person name="LaButti K."/>
            <person name="Lagendijk E.L."/>
            <person name="Lapidus A."/>
            <person name="Levasseur A."/>
            <person name="Lindquist E."/>
            <person name="Lipzen A."/>
            <person name="Logrieco A.F."/>
            <person name="MacCabe A."/>
            <person name="Maekelae M.R."/>
            <person name="Malavazi I."/>
            <person name="Melin P."/>
            <person name="Meyer V."/>
            <person name="Mielnichuk N."/>
            <person name="Miskei M."/>
            <person name="Molnar A.P."/>
            <person name="Mule G."/>
            <person name="Ngan C.Y."/>
            <person name="Orejas M."/>
            <person name="Orosz E."/>
            <person name="Ouedraogo J.P."/>
            <person name="Overkamp K.M."/>
            <person name="Park H.-S."/>
            <person name="Perrone G."/>
            <person name="Piumi F."/>
            <person name="Punt P.J."/>
            <person name="Ram A.F."/>
            <person name="Ramon A."/>
            <person name="Rauscher S."/>
            <person name="Record E."/>
            <person name="Riano-Pachon D.M."/>
            <person name="Robert V."/>
            <person name="Roehrig J."/>
            <person name="Ruller R."/>
            <person name="Salamov A."/>
            <person name="Salih N.S."/>
            <person name="Samson R.A."/>
            <person name="Sandor E."/>
            <person name="Sanguinetti M."/>
            <person name="Schuetze T."/>
            <person name="Sepcic K."/>
            <person name="Shelest E."/>
            <person name="Sherlock G."/>
            <person name="Sophianopoulou V."/>
            <person name="Squina F.M."/>
            <person name="Sun H."/>
            <person name="Susca A."/>
            <person name="Todd R.B."/>
            <person name="Tsang A."/>
            <person name="Unkles S.E."/>
            <person name="van de Wiele N."/>
            <person name="van Rossen-Uffink D."/>
            <person name="Oliveira J.V."/>
            <person name="Vesth T.C."/>
            <person name="Visser J."/>
            <person name="Yu J.-H."/>
            <person name="Zhou M."/>
            <person name="Andersen M.R."/>
            <person name="Archer D.B."/>
            <person name="Baker S.E."/>
            <person name="Benoit I."/>
            <person name="Brakhage A.A."/>
            <person name="Braus G.H."/>
            <person name="Fischer R."/>
            <person name="Frisvad J.C."/>
            <person name="Goldman G.H."/>
            <person name="Houbraken J."/>
            <person name="Oakley B."/>
            <person name="Pocsi I."/>
            <person name="Scazzocchio C."/>
            <person name="Seiboth B."/>
            <person name="vanKuyk P.A."/>
            <person name="Wortman J."/>
            <person name="Dyer P.S."/>
            <person name="Grigoriev I.V."/>
        </authorList>
    </citation>
    <scope>NUCLEOTIDE SEQUENCE [LARGE SCALE GENOMIC DNA]</scope>
    <source>
        <strain evidence="12">CBS 134.48</strain>
    </source>
</reference>
<gene>
    <name evidence="11" type="ORF">ASPTUDRAFT_193738</name>
</gene>
<evidence type="ECO:0000256" key="5">
    <source>
        <dbReference type="ARBA" id="ARBA00022576"/>
    </source>
</evidence>
<keyword evidence="6" id="KW-0808">Transferase</keyword>
<organism evidence="11 12">
    <name type="scientific">Aspergillus tubingensis (strain CBS 134.48)</name>
    <dbReference type="NCBI Taxonomy" id="767770"/>
    <lineage>
        <taxon>Eukaryota</taxon>
        <taxon>Fungi</taxon>
        <taxon>Dikarya</taxon>
        <taxon>Ascomycota</taxon>
        <taxon>Pezizomycotina</taxon>
        <taxon>Eurotiomycetes</taxon>
        <taxon>Eurotiomycetidae</taxon>
        <taxon>Eurotiales</taxon>
        <taxon>Aspergillaceae</taxon>
        <taxon>Aspergillus</taxon>
        <taxon>Aspergillus subgen. Circumdati</taxon>
    </lineage>
</organism>
<sequence>MDDKSFEKWKLLHDIQQGRAKSGKLVAGVAAVCNTDHFKTTSRLNLPKAKRWDSHLSRESKSRPQCILKQAASYLSKPGIVSLGGGLPSSEYFPFYNLTLCVPTPPHFAEKDTRIANPPGTQAISIGKYDVNADASEYDLSIALNYGQATGSPQMMRFITEHTELVFDPPYADWKVCLTVGSTGALEQAIRMLCDRDRGDSVLMEEFTFATALETLVPQGIKPIGVPMDEEGLIPGAMDAILSEWDEKARGARKPHVLYTIPSGQNPTGATQSLHRRRSIYTVRQRHDVYIIEDDPYYFLQMPPYREAGDNGKFHEDVGSFLARLIPSYVSLDVDGRVLRLDSFSKVLVPGSRLGWITASAQIVERYLRHAEVANQGPSGVSQILLWKLLDDIWGHEGYIQWLINLKTEYTRRRDMLLAACERSLPRSVVSWSPPATGMFLWLQIDHHKHPQYPVKSVDMIEGEVFEQAIQKGVLCARGSWFRAEPDTPASGMFFRVTFASASEGTIGVAIERLGEALRESFRVE</sequence>
<dbReference type="SUPFAM" id="SSF53383">
    <property type="entry name" value="PLP-dependent transferases"/>
    <property type="match status" value="1"/>
</dbReference>
<dbReference type="STRING" id="767770.A0A1L9MTY0"/>
<dbReference type="GO" id="GO:0008793">
    <property type="term" value="F:aromatic-amino-acid transaminase activity"/>
    <property type="evidence" value="ECO:0007669"/>
    <property type="project" value="TreeGrafter"/>
</dbReference>
<comment type="subcellular location">
    <subcellularLocation>
        <location evidence="2">Cytoplasm</location>
    </subcellularLocation>
</comment>
<dbReference type="Proteomes" id="UP000184304">
    <property type="component" value="Unassembled WGS sequence"/>
</dbReference>
<dbReference type="GO" id="GO:0009074">
    <property type="term" value="P:aromatic amino acid family catabolic process"/>
    <property type="evidence" value="ECO:0007669"/>
    <property type="project" value="TreeGrafter"/>
</dbReference>
<dbReference type="Gene3D" id="3.40.640.10">
    <property type="entry name" value="Type I PLP-dependent aspartate aminotransferase-like (Major domain)"/>
    <property type="match status" value="1"/>
</dbReference>
<evidence type="ECO:0000256" key="6">
    <source>
        <dbReference type="ARBA" id="ARBA00022679"/>
    </source>
</evidence>
<keyword evidence="4" id="KW-0963">Cytoplasm</keyword>
<dbReference type="Pfam" id="PF00155">
    <property type="entry name" value="Aminotran_1_2"/>
    <property type="match status" value="1"/>
</dbReference>
<evidence type="ECO:0000256" key="4">
    <source>
        <dbReference type="ARBA" id="ARBA00022490"/>
    </source>
</evidence>
<evidence type="ECO:0000256" key="7">
    <source>
        <dbReference type="ARBA" id="ARBA00022898"/>
    </source>
</evidence>
<dbReference type="PANTHER" id="PTHR42790">
    <property type="entry name" value="AMINOTRANSFERASE"/>
    <property type="match status" value="1"/>
</dbReference>
<keyword evidence="7" id="KW-0663">Pyridoxal phosphate</keyword>
<dbReference type="InterPro" id="IPR015421">
    <property type="entry name" value="PyrdxlP-dep_Trfase_major"/>
</dbReference>
<dbReference type="InterPro" id="IPR004839">
    <property type="entry name" value="Aminotransferase_I/II_large"/>
</dbReference>
<dbReference type="EC" id="2.6.1.57" evidence="9"/>
<name>A0A1L9MTY0_ASPTC</name>
<evidence type="ECO:0000313" key="11">
    <source>
        <dbReference type="EMBL" id="OJI80332.1"/>
    </source>
</evidence>
<dbReference type="OMA" id="HRPEGGM"/>
<dbReference type="GO" id="GO:0005737">
    <property type="term" value="C:cytoplasm"/>
    <property type="evidence" value="ECO:0007669"/>
    <property type="project" value="UniProtKB-SubCell"/>
</dbReference>
<dbReference type="FunFam" id="3.40.640.10:FF:000074">
    <property type="entry name" value="Aromatic amino acid aminotransferase"/>
    <property type="match status" value="1"/>
</dbReference>
<keyword evidence="5" id="KW-0032">Aminotransferase</keyword>
<dbReference type="GO" id="GO:0047536">
    <property type="term" value="F:2-aminoadipate transaminase activity"/>
    <property type="evidence" value="ECO:0007669"/>
    <property type="project" value="TreeGrafter"/>
</dbReference>
<accession>A0A1L9MTY0</accession>
<dbReference type="GO" id="GO:0030170">
    <property type="term" value="F:pyridoxal phosphate binding"/>
    <property type="evidence" value="ECO:0007669"/>
    <property type="project" value="InterPro"/>
</dbReference>
<evidence type="ECO:0000256" key="1">
    <source>
        <dbReference type="ARBA" id="ARBA00001933"/>
    </source>
</evidence>
<dbReference type="PANTHER" id="PTHR42790:SF21">
    <property type="entry name" value="AROMATIC_AMINOADIPATE AMINOTRANSFERASE 1"/>
    <property type="match status" value="1"/>
</dbReference>
<evidence type="ECO:0000256" key="3">
    <source>
        <dbReference type="ARBA" id="ARBA00007441"/>
    </source>
</evidence>
<evidence type="ECO:0000256" key="8">
    <source>
        <dbReference type="ARBA" id="ARBA00051993"/>
    </source>
</evidence>
<dbReference type="InterPro" id="IPR050859">
    <property type="entry name" value="Class-I_PLP-dep_aminotransf"/>
</dbReference>
<dbReference type="GO" id="GO:0006571">
    <property type="term" value="P:tyrosine biosynthetic process"/>
    <property type="evidence" value="ECO:0007669"/>
    <property type="project" value="TreeGrafter"/>
</dbReference>
<dbReference type="VEuPathDB" id="FungiDB:ASPTUDRAFT_193738"/>
<evidence type="ECO:0000256" key="2">
    <source>
        <dbReference type="ARBA" id="ARBA00004496"/>
    </source>
</evidence>
<keyword evidence="12" id="KW-1185">Reference proteome</keyword>
<dbReference type="OrthoDB" id="691673at2759"/>
<dbReference type="InterPro" id="IPR015424">
    <property type="entry name" value="PyrdxlP-dep_Trfase"/>
</dbReference>
<dbReference type="AlphaFoldDB" id="A0A1L9MTY0"/>
<proteinExistence type="inferred from homology"/>
<comment type="cofactor">
    <cofactor evidence="1">
        <name>pyridoxal 5'-phosphate</name>
        <dbReference type="ChEBI" id="CHEBI:597326"/>
    </cofactor>
</comment>
<dbReference type="EMBL" id="KV878207">
    <property type="protein sequence ID" value="OJI80332.1"/>
    <property type="molecule type" value="Genomic_DNA"/>
</dbReference>